<dbReference type="PANTHER" id="PTHR43077">
    <property type="entry name" value="TRANSPORT PERMEASE YVFS-RELATED"/>
    <property type="match status" value="1"/>
</dbReference>
<dbReference type="InterPro" id="IPR011049">
    <property type="entry name" value="Serralysin-like_metalloprot_C"/>
</dbReference>
<keyword evidence="8" id="KW-1185">Reference proteome</keyword>
<evidence type="ECO:0000256" key="3">
    <source>
        <dbReference type="ARBA" id="ARBA00022989"/>
    </source>
</evidence>
<dbReference type="PANTHER" id="PTHR43077:SF5">
    <property type="entry name" value="PHAGE INFECTION PROTEIN"/>
    <property type="match status" value="1"/>
</dbReference>
<dbReference type="EMBL" id="BAAALV010000007">
    <property type="protein sequence ID" value="GAA1922640.1"/>
    <property type="molecule type" value="Genomic_DNA"/>
</dbReference>
<dbReference type="SUPFAM" id="SSF101967">
    <property type="entry name" value="Adhesin YadA, collagen-binding domain"/>
    <property type="match status" value="1"/>
</dbReference>
<dbReference type="NCBIfam" id="TIGR03062">
    <property type="entry name" value="pip_yhgE_Cterm"/>
    <property type="match status" value="1"/>
</dbReference>
<dbReference type="Proteomes" id="UP001500784">
    <property type="component" value="Unassembled WGS sequence"/>
</dbReference>
<comment type="caution">
    <text evidence="7">The sequence shown here is derived from an EMBL/GenBank/DDBJ whole genome shotgun (WGS) entry which is preliminary data.</text>
</comment>
<feature type="transmembrane region" description="Helical" evidence="5">
    <location>
        <begin position="21"/>
        <end position="41"/>
    </location>
</feature>
<feature type="transmembrane region" description="Helical" evidence="5">
    <location>
        <begin position="552"/>
        <end position="574"/>
    </location>
</feature>
<comment type="subcellular location">
    <subcellularLocation>
        <location evidence="1">Membrane</location>
        <topology evidence="1">Multi-pass membrane protein</topology>
    </subcellularLocation>
</comment>
<evidence type="ECO:0000313" key="8">
    <source>
        <dbReference type="Proteomes" id="UP001500784"/>
    </source>
</evidence>
<accession>A0ABP5AV36</accession>
<dbReference type="Pfam" id="PF12698">
    <property type="entry name" value="ABC2_membrane_3"/>
    <property type="match status" value="1"/>
</dbReference>
<dbReference type="NCBIfam" id="TIGR03057">
    <property type="entry name" value="xxxLxxG_by_4"/>
    <property type="match status" value="3"/>
</dbReference>
<protein>
    <submittedName>
        <fullName evidence="7">YhgE/Pip domain-containing protein</fullName>
    </submittedName>
</protein>
<feature type="transmembrane region" description="Helical" evidence="5">
    <location>
        <begin position="604"/>
        <end position="624"/>
    </location>
</feature>
<evidence type="ECO:0000256" key="5">
    <source>
        <dbReference type="SAM" id="Phobius"/>
    </source>
</evidence>
<feature type="transmembrane region" description="Helical" evidence="5">
    <location>
        <begin position="511"/>
        <end position="531"/>
    </location>
</feature>
<evidence type="ECO:0000256" key="4">
    <source>
        <dbReference type="ARBA" id="ARBA00023136"/>
    </source>
</evidence>
<proteinExistence type="predicted"/>
<sequence length="707" mass="70169">MFAMFSPGTELSRFRRGTLPKIAVVVMLFIPLIYGALYLWAFDSPDKHLDGLSVALVNEDEGSVRDGEPLNAGNELEHKLLDGADLDWHATDAADAASGVSNGSYYLSLTIPKDFSASAVSVGTEHPAPATLKVDYNDSNNFLAGVLGKQAMAQVQAAVSSQLGSQVASSLLVGLNDAGTGLRDAAAGAGELTEGIDSAVSGAGQLTAGLGSLADGTLTLQDGAFRLSSGAGQLATGLGELTAGTSQVAAGSNALSAGADSLAAGTSSLAVGASDVANGAASLNTNLGTLADKLGAAVPQAKSLDAGAAQVSTGLGQVVDALKAADPNNPLLVQLEPLAAGAQQVAGGTSTLQSGIAEAAAGTGQLSAGSATLSNGASQVAAGAQSAADGASQLSGGAATLATGAAQVDAGARSAESGASELAAGAGTLSSGSTDLASGADELLNGGTALSEGAEQLSDGSHTLAEALEAGGQALPEDSSDLIDAKASVAASPVELDAEFSSEAASFGEGFAPFFLALATFVGALITWLLLRALPTRALAAGISGFRAAGTGLIPALAIGLGQVLIMMAVLVWGLDIHPAYLLGTGAFLYLTTVAFLALQQMLIIVLGTAAGRVVSLVLLMLQLSSSGGTYPVETTPGFFQALHPFMPATYVVNGLRALITGGVDARMWIAVAFLGILTAVCVAVSSLSAGRQRMWTIKRLHPELHL</sequence>
<keyword evidence="2 5" id="KW-0812">Transmembrane</keyword>
<dbReference type="InterPro" id="IPR013525">
    <property type="entry name" value="ABC2_TM"/>
</dbReference>
<evidence type="ECO:0000256" key="1">
    <source>
        <dbReference type="ARBA" id="ARBA00004141"/>
    </source>
</evidence>
<feature type="domain" description="ABC-2 type transporter transmembrane" evidence="6">
    <location>
        <begin position="481"/>
        <end position="687"/>
    </location>
</feature>
<keyword evidence="3 5" id="KW-1133">Transmembrane helix</keyword>
<evidence type="ECO:0000313" key="7">
    <source>
        <dbReference type="EMBL" id="GAA1922640.1"/>
    </source>
</evidence>
<reference evidence="8" key="1">
    <citation type="journal article" date="2019" name="Int. J. Syst. Evol. Microbiol.">
        <title>The Global Catalogue of Microorganisms (GCM) 10K type strain sequencing project: providing services to taxonomists for standard genome sequencing and annotation.</title>
        <authorList>
            <consortium name="The Broad Institute Genomics Platform"/>
            <consortium name="The Broad Institute Genome Sequencing Center for Infectious Disease"/>
            <person name="Wu L."/>
            <person name="Ma J."/>
        </authorList>
    </citation>
    <scope>NUCLEOTIDE SEQUENCE [LARGE SCALE GENOMIC DNA]</scope>
    <source>
        <strain evidence="8">JCM 13316</strain>
    </source>
</reference>
<dbReference type="InterPro" id="IPR017501">
    <property type="entry name" value="Phage_infect_YhgE_C"/>
</dbReference>
<dbReference type="RefSeq" id="WP_246167563.1">
    <property type="nucleotide sequence ID" value="NZ_BAAALV010000007.1"/>
</dbReference>
<dbReference type="InterPro" id="IPR023908">
    <property type="entry name" value="xxxLxxG_rpt"/>
</dbReference>
<gene>
    <name evidence="7" type="ORF">GCM10009688_29620</name>
</gene>
<evidence type="ECO:0000259" key="6">
    <source>
        <dbReference type="Pfam" id="PF12698"/>
    </source>
</evidence>
<feature type="transmembrane region" description="Helical" evidence="5">
    <location>
        <begin position="668"/>
        <end position="690"/>
    </location>
</feature>
<dbReference type="Gene3D" id="3.40.1710.10">
    <property type="entry name" value="abc type-2 transporter like domain"/>
    <property type="match status" value="1"/>
</dbReference>
<dbReference type="NCBIfam" id="TIGR03061">
    <property type="entry name" value="pip_yhgE_Nterm"/>
    <property type="match status" value="1"/>
</dbReference>
<evidence type="ECO:0000256" key="2">
    <source>
        <dbReference type="ARBA" id="ARBA00022692"/>
    </source>
</evidence>
<dbReference type="InterPro" id="IPR017500">
    <property type="entry name" value="Phage_infect_YhgE_N"/>
</dbReference>
<name>A0ABP5AV36_9MICC</name>
<feature type="transmembrane region" description="Helical" evidence="5">
    <location>
        <begin position="580"/>
        <end position="599"/>
    </location>
</feature>
<organism evidence="7 8">
    <name type="scientific">Arthrobacter gandavensis</name>
    <dbReference type="NCBI Taxonomy" id="169960"/>
    <lineage>
        <taxon>Bacteria</taxon>
        <taxon>Bacillati</taxon>
        <taxon>Actinomycetota</taxon>
        <taxon>Actinomycetes</taxon>
        <taxon>Micrococcales</taxon>
        <taxon>Micrococcaceae</taxon>
        <taxon>Arthrobacter</taxon>
    </lineage>
</organism>
<keyword evidence="4 5" id="KW-0472">Membrane</keyword>
<dbReference type="InterPro" id="IPR051328">
    <property type="entry name" value="T7SS_ABC-Transporter"/>
</dbReference>